<feature type="region of interest" description="Disordered" evidence="1">
    <location>
        <begin position="106"/>
        <end position="133"/>
    </location>
</feature>
<gene>
    <name evidence="3" type="ORF">SAMN05444392_103163</name>
</gene>
<evidence type="ECO:0000256" key="1">
    <source>
        <dbReference type="SAM" id="MobiDB-lite"/>
    </source>
</evidence>
<protein>
    <submittedName>
        <fullName evidence="3">Glucitol operon activator protein</fullName>
    </submittedName>
</protein>
<keyword evidence="2" id="KW-0472">Membrane</keyword>
<dbReference type="InterPro" id="IPR009693">
    <property type="entry name" value="Glucitol_operon_activator"/>
</dbReference>
<dbReference type="STRING" id="112248.SAMN05444392_103163"/>
<keyword evidence="2" id="KW-1133">Transmembrane helix</keyword>
<dbReference type="AlphaFoldDB" id="A0A1M4WD56"/>
<feature type="compositionally biased region" description="Basic and acidic residues" evidence="1">
    <location>
        <begin position="117"/>
        <end position="126"/>
    </location>
</feature>
<dbReference type="RefSeq" id="WP_073154257.1">
    <property type="nucleotide sequence ID" value="NZ_FQVL01000003.1"/>
</dbReference>
<reference evidence="3 4" key="1">
    <citation type="submission" date="2016-11" db="EMBL/GenBank/DDBJ databases">
        <authorList>
            <person name="Jaros S."/>
            <person name="Januszkiewicz K."/>
            <person name="Wedrychowicz H."/>
        </authorList>
    </citation>
    <scope>NUCLEOTIDE SEQUENCE [LARGE SCALE GENOMIC DNA]</scope>
    <source>
        <strain evidence="3 4">DSM 44666</strain>
    </source>
</reference>
<evidence type="ECO:0000313" key="3">
    <source>
        <dbReference type="EMBL" id="SHE79166.1"/>
    </source>
</evidence>
<evidence type="ECO:0000313" key="4">
    <source>
        <dbReference type="Proteomes" id="UP000184476"/>
    </source>
</evidence>
<dbReference type="Pfam" id="PF06923">
    <property type="entry name" value="GutM"/>
    <property type="match status" value="1"/>
</dbReference>
<name>A0A1M4WD56_9BACL</name>
<keyword evidence="4" id="KW-1185">Reference proteome</keyword>
<organism evidence="3 4">
    <name type="scientific">Seinonella peptonophila</name>
    <dbReference type="NCBI Taxonomy" id="112248"/>
    <lineage>
        <taxon>Bacteria</taxon>
        <taxon>Bacillati</taxon>
        <taxon>Bacillota</taxon>
        <taxon>Bacilli</taxon>
        <taxon>Bacillales</taxon>
        <taxon>Thermoactinomycetaceae</taxon>
        <taxon>Seinonella</taxon>
    </lineage>
</organism>
<accession>A0A1M4WD56</accession>
<dbReference type="Proteomes" id="UP000184476">
    <property type="component" value="Unassembled WGS sequence"/>
</dbReference>
<dbReference type="EMBL" id="FQVL01000003">
    <property type="protein sequence ID" value="SHE79166.1"/>
    <property type="molecule type" value="Genomic_DNA"/>
</dbReference>
<feature type="transmembrane region" description="Helical" evidence="2">
    <location>
        <begin position="6"/>
        <end position="24"/>
    </location>
</feature>
<evidence type="ECO:0000256" key="2">
    <source>
        <dbReference type="SAM" id="Phobius"/>
    </source>
</evidence>
<sequence>METWAFFIAIFVGAWVLQIILTYYQNQHYSQTVREMSSEHDSGYLGVGVIKKRLGIGSVVILVSNLAGKVVSAKELTGVTVFARFQPADDLIGKEVDQLVHLEQKDHRSQAISMAAERIRQQREKEENEQEDE</sequence>
<proteinExistence type="predicted"/>
<keyword evidence="2" id="KW-0812">Transmembrane</keyword>